<evidence type="ECO:0000256" key="6">
    <source>
        <dbReference type="PIRSR" id="PIRSR602129-50"/>
    </source>
</evidence>
<dbReference type="GO" id="GO:0016831">
    <property type="term" value="F:carboxy-lyase activity"/>
    <property type="evidence" value="ECO:0007669"/>
    <property type="project" value="UniProtKB-KW"/>
</dbReference>
<dbReference type="GO" id="GO:0030170">
    <property type="term" value="F:pyridoxal phosphate binding"/>
    <property type="evidence" value="ECO:0007669"/>
    <property type="project" value="InterPro"/>
</dbReference>
<dbReference type="PANTHER" id="PTHR46101">
    <property type="match status" value="1"/>
</dbReference>
<evidence type="ECO:0000256" key="4">
    <source>
        <dbReference type="ARBA" id="ARBA00022898"/>
    </source>
</evidence>
<dbReference type="EMBL" id="CP001654">
    <property type="protein sequence ID" value="ACS84168.1"/>
    <property type="molecule type" value="Genomic_DNA"/>
</dbReference>
<dbReference type="STRING" id="579405.Dd703_0354"/>
<keyword evidence="3" id="KW-0210">Decarboxylase</keyword>
<accession>C6C823</accession>
<dbReference type="HOGENOM" id="CLU_028929_0_1_6"/>
<dbReference type="InterPro" id="IPR051151">
    <property type="entry name" value="Group_II_Decarboxylase"/>
</dbReference>
<evidence type="ECO:0000256" key="1">
    <source>
        <dbReference type="ARBA" id="ARBA00001933"/>
    </source>
</evidence>
<dbReference type="eggNOG" id="COG0076">
    <property type="taxonomic scope" value="Bacteria"/>
</dbReference>
<comment type="cofactor">
    <cofactor evidence="1 6 7">
        <name>pyridoxal 5'-phosphate</name>
        <dbReference type="ChEBI" id="CHEBI:597326"/>
    </cofactor>
</comment>
<evidence type="ECO:0000256" key="2">
    <source>
        <dbReference type="ARBA" id="ARBA00009533"/>
    </source>
</evidence>
<comment type="similarity">
    <text evidence="2 7">Belongs to the group II decarboxylase family.</text>
</comment>
<dbReference type="Proteomes" id="UP000002734">
    <property type="component" value="Chromosome"/>
</dbReference>
<gene>
    <name evidence="8" type="ordered locus">Dd703_0354</name>
</gene>
<keyword evidence="9" id="KW-1185">Reference proteome</keyword>
<name>C6C823_MUSP7</name>
<keyword evidence="4 6" id="KW-0663">Pyridoxal phosphate</keyword>
<evidence type="ECO:0000313" key="8">
    <source>
        <dbReference type="EMBL" id="ACS84168.1"/>
    </source>
</evidence>
<evidence type="ECO:0000256" key="5">
    <source>
        <dbReference type="ARBA" id="ARBA00023239"/>
    </source>
</evidence>
<keyword evidence="5 7" id="KW-0456">Lyase</keyword>
<protein>
    <submittedName>
        <fullName evidence="8">Pyridoxal-dependent decarboxylase</fullName>
    </submittedName>
</protein>
<evidence type="ECO:0000313" key="9">
    <source>
        <dbReference type="Proteomes" id="UP000002734"/>
    </source>
</evidence>
<dbReference type="InterPro" id="IPR015424">
    <property type="entry name" value="PyrdxlP-dep_Trfase"/>
</dbReference>
<sequence>MKLDKTLMIPPEGIPDAQRQDILRAYMANMHERRSHFVGFQTNQSGSFQEDLRPLLQMNLLNLGDNTEPGAYQVNSKAFELAVLDYYARLWNMPLSAWGYLTAMGSTEGNLFALWNAREYLCGAATAPTTPVVLYSDRGHYSLAKAAQLLQLPTPADIGPTLGRCPVNDGVWSPTVGCDAAGRVKVDELMRLTTFFYRHGRPVILCLTCGTTFSGACDDWPQITEHLRRLLPPNTEQQRHYWLHIDGALSANYLSFWPEPDGRHLAVHGKASALHSVCCSPYKWLGMSWPCGVVMLSEAFQVTARARPDYIGSRDATLSGSRPGLTAVVLWEMLSRLGEQGQQALIRHCFAVREYAHSQLQQLFARLDPMGVRLCLYPLVCGSLMVQFTAPSPAVIDYFSLSTEQRMWRGQPTQVCHLVLLPHCRRALIDELVRRLEQPGAFTSVGGQ</sequence>
<dbReference type="Pfam" id="PF00282">
    <property type="entry name" value="Pyridoxal_deC"/>
    <property type="match status" value="1"/>
</dbReference>
<dbReference type="Gene3D" id="3.40.640.10">
    <property type="entry name" value="Type I PLP-dependent aspartate aminotransferase-like (Major domain)"/>
    <property type="match status" value="1"/>
</dbReference>
<dbReference type="GO" id="GO:0019752">
    <property type="term" value="P:carboxylic acid metabolic process"/>
    <property type="evidence" value="ECO:0007669"/>
    <property type="project" value="InterPro"/>
</dbReference>
<dbReference type="KEGG" id="dda:Dd703_0354"/>
<dbReference type="SUPFAM" id="SSF53383">
    <property type="entry name" value="PLP-dependent transferases"/>
    <property type="match status" value="1"/>
</dbReference>
<proteinExistence type="inferred from homology"/>
<evidence type="ECO:0000256" key="3">
    <source>
        <dbReference type="ARBA" id="ARBA00022793"/>
    </source>
</evidence>
<organism evidence="8 9">
    <name type="scientific">Musicola paradisiaca (strain Ech703)</name>
    <name type="common">Dickeya paradisiaca</name>
    <name type="synonym">Dickeya dadantii</name>
    <dbReference type="NCBI Taxonomy" id="579405"/>
    <lineage>
        <taxon>Bacteria</taxon>
        <taxon>Pseudomonadati</taxon>
        <taxon>Pseudomonadota</taxon>
        <taxon>Gammaproteobacteria</taxon>
        <taxon>Enterobacterales</taxon>
        <taxon>Pectobacteriaceae</taxon>
        <taxon>Musicola</taxon>
    </lineage>
</organism>
<dbReference type="PANTHER" id="PTHR46101:SF18">
    <property type="entry name" value="HISTIDINE DECARBOXYLASE"/>
    <property type="match status" value="1"/>
</dbReference>
<dbReference type="InterPro" id="IPR015421">
    <property type="entry name" value="PyrdxlP-dep_Trfase_major"/>
</dbReference>
<dbReference type="AlphaFoldDB" id="C6C823"/>
<reference evidence="8" key="1">
    <citation type="submission" date="2009-06" db="EMBL/GenBank/DDBJ databases">
        <title>Complete sequence of Dickeya dadantii Ech703.</title>
        <authorList>
            <consortium name="US DOE Joint Genome Institute"/>
            <person name="Lucas S."/>
            <person name="Copeland A."/>
            <person name="Lapidus A."/>
            <person name="Glavina del Rio T."/>
            <person name="Dalin E."/>
            <person name="Tice H."/>
            <person name="Bruce D."/>
            <person name="Goodwin L."/>
            <person name="Pitluck S."/>
            <person name="Chertkov O."/>
            <person name="Brettin T."/>
            <person name="Detter J.C."/>
            <person name="Han C."/>
            <person name="Larimer F."/>
            <person name="Land M."/>
            <person name="Hauser L."/>
            <person name="Kyrpides N."/>
            <person name="Mikhailova N."/>
            <person name="Balakrishnan V."/>
            <person name="Glasner J."/>
            <person name="Perna N.T."/>
        </authorList>
    </citation>
    <scope>NUCLEOTIDE SEQUENCE [LARGE SCALE GENOMIC DNA]</scope>
    <source>
        <strain evidence="8">Ech703</strain>
    </source>
</reference>
<dbReference type="RefSeq" id="WP_012763991.1">
    <property type="nucleotide sequence ID" value="NC_012880.1"/>
</dbReference>
<evidence type="ECO:0000256" key="7">
    <source>
        <dbReference type="RuleBase" id="RU000382"/>
    </source>
</evidence>
<dbReference type="InterPro" id="IPR002129">
    <property type="entry name" value="PyrdxlP-dep_de-COase"/>
</dbReference>
<feature type="modified residue" description="N6-(pyridoxal phosphate)lysine" evidence="6">
    <location>
        <position position="283"/>
    </location>
</feature>